<dbReference type="RefSeq" id="WP_124237829.1">
    <property type="nucleotide sequence ID" value="NZ_JBHUFI010000014.1"/>
</dbReference>
<dbReference type="PANTHER" id="PTHR43384">
    <property type="entry name" value="SEPTUM SITE-DETERMINING PROTEIN MIND HOMOLOG, CHLOROPLASTIC-RELATED"/>
    <property type="match status" value="1"/>
</dbReference>
<evidence type="ECO:0000313" key="2">
    <source>
        <dbReference type="Proteomes" id="UP000275225"/>
    </source>
</evidence>
<dbReference type="GO" id="GO:0009898">
    <property type="term" value="C:cytoplasmic side of plasma membrane"/>
    <property type="evidence" value="ECO:0007669"/>
    <property type="project" value="TreeGrafter"/>
</dbReference>
<dbReference type="Gene3D" id="3.40.50.300">
    <property type="entry name" value="P-loop containing nucleotide triphosphate hydrolases"/>
    <property type="match status" value="1"/>
</dbReference>
<sequence>MIAVAVAAGGASWEAGVLEEIERSAALTLARRCVDAADLLALRDTGRAQVAVVDPQLGGLDMDAVSRLREGGIAVVGLGEVVPELGIVSAVQPGALDELAREDLRRSVRAPVKERPTSPVIAVWGPTGAPGRTSVAVELAASLSRHASTVVVDVDPHGGAVAQALGLLDEVSGLVAACRSANAGRPDEVDAAVTAVAPQLEVLTGLPRADMWTQVRPAALHAVLDRLAATHDLVVLDTGFGNEGAVGPGPARDQATIAALDRADVTVVVGRAEPLGLARLLRCLDDGSPWSAPPWVVVNHVRSSLGWSDGEIAAMVREVSGHPVRAFLPEDAHAHDTAALHGIPVREAAPTSPWVARIDRLARELWNDVGDRVASISTRK</sequence>
<reference evidence="1 2" key="1">
    <citation type="submission" date="2018-11" db="EMBL/GenBank/DDBJ databases">
        <authorList>
            <person name="Li F."/>
        </authorList>
    </citation>
    <scope>NUCLEOTIDE SEQUENCE [LARGE SCALE GENOMIC DNA]</scope>
    <source>
        <strain evidence="1 2">YS17T</strain>
    </source>
</reference>
<dbReference type="InterPro" id="IPR027417">
    <property type="entry name" value="P-loop_NTPase"/>
</dbReference>
<dbReference type="EMBL" id="RQJX01000024">
    <property type="protein sequence ID" value="RQN02201.1"/>
    <property type="molecule type" value="Genomic_DNA"/>
</dbReference>
<dbReference type="InterPro" id="IPR050625">
    <property type="entry name" value="ParA/MinD_ATPase"/>
</dbReference>
<dbReference type="GO" id="GO:0005829">
    <property type="term" value="C:cytosol"/>
    <property type="evidence" value="ECO:0007669"/>
    <property type="project" value="TreeGrafter"/>
</dbReference>
<organism evidence="1 2">
    <name type="scientific">Aeromicrobium camelliae</name>
    <dbReference type="NCBI Taxonomy" id="1538144"/>
    <lineage>
        <taxon>Bacteria</taxon>
        <taxon>Bacillati</taxon>
        <taxon>Actinomycetota</taxon>
        <taxon>Actinomycetes</taxon>
        <taxon>Propionibacteriales</taxon>
        <taxon>Nocardioidaceae</taxon>
        <taxon>Aeromicrobium</taxon>
    </lineage>
</organism>
<dbReference type="GO" id="GO:0051782">
    <property type="term" value="P:negative regulation of cell division"/>
    <property type="evidence" value="ECO:0007669"/>
    <property type="project" value="TreeGrafter"/>
</dbReference>
<dbReference type="AlphaFoldDB" id="A0A3N6YWT9"/>
<accession>A0A3N6YWT9</accession>
<keyword evidence="2" id="KW-1185">Reference proteome</keyword>
<comment type="caution">
    <text evidence="1">The sequence shown here is derived from an EMBL/GenBank/DDBJ whole genome shotgun (WGS) entry which is preliminary data.</text>
</comment>
<dbReference type="OrthoDB" id="3217709at2"/>
<gene>
    <name evidence="1" type="ORF">EHW97_14185</name>
</gene>
<proteinExistence type="predicted"/>
<dbReference type="PANTHER" id="PTHR43384:SF13">
    <property type="entry name" value="SLR0110 PROTEIN"/>
    <property type="match status" value="1"/>
</dbReference>
<protein>
    <recommendedName>
        <fullName evidence="3">CobQ/CobB/MinD/ParA nucleotide binding domain-containing protein</fullName>
    </recommendedName>
</protein>
<dbReference type="SUPFAM" id="SSF52540">
    <property type="entry name" value="P-loop containing nucleoside triphosphate hydrolases"/>
    <property type="match status" value="1"/>
</dbReference>
<dbReference type="GO" id="GO:0016887">
    <property type="term" value="F:ATP hydrolysis activity"/>
    <property type="evidence" value="ECO:0007669"/>
    <property type="project" value="TreeGrafter"/>
</dbReference>
<dbReference type="GO" id="GO:0005524">
    <property type="term" value="F:ATP binding"/>
    <property type="evidence" value="ECO:0007669"/>
    <property type="project" value="TreeGrafter"/>
</dbReference>
<evidence type="ECO:0008006" key="3">
    <source>
        <dbReference type="Google" id="ProtNLM"/>
    </source>
</evidence>
<name>A0A3N6YWT9_9ACTN</name>
<evidence type="ECO:0000313" key="1">
    <source>
        <dbReference type="EMBL" id="RQN02201.1"/>
    </source>
</evidence>
<dbReference type="Proteomes" id="UP000275225">
    <property type="component" value="Unassembled WGS sequence"/>
</dbReference>